<organism evidence="4 5">
    <name type="scientific">Cnuella takakiae</name>
    <dbReference type="NCBI Taxonomy" id="1302690"/>
    <lineage>
        <taxon>Bacteria</taxon>
        <taxon>Pseudomonadati</taxon>
        <taxon>Bacteroidota</taxon>
        <taxon>Chitinophagia</taxon>
        <taxon>Chitinophagales</taxon>
        <taxon>Chitinophagaceae</taxon>
        <taxon>Cnuella</taxon>
    </lineage>
</organism>
<name>A0A1M5B789_9BACT</name>
<accession>A0A1M5B789</accession>
<keyword evidence="5" id="KW-1185">Reference proteome</keyword>
<comment type="similarity">
    <text evidence="1">Belongs to the P-Pant transferase superfamily. Gsp/Sfp/HetI/AcpT family.</text>
</comment>
<evidence type="ECO:0000256" key="1">
    <source>
        <dbReference type="ARBA" id="ARBA00010990"/>
    </source>
</evidence>
<protein>
    <submittedName>
        <fullName evidence="4">4'-phosphopantetheinyl transferase superfamily protein</fullName>
    </submittedName>
</protein>
<dbReference type="RefSeq" id="WP_073042964.1">
    <property type="nucleotide sequence ID" value="NZ_FQUO01000007.1"/>
</dbReference>
<dbReference type="Proteomes" id="UP000184368">
    <property type="component" value="Unassembled WGS sequence"/>
</dbReference>
<feature type="domain" description="4'-phosphopantetheinyl transferase" evidence="3">
    <location>
        <begin position="100"/>
        <end position="188"/>
    </location>
</feature>
<dbReference type="Pfam" id="PF01648">
    <property type="entry name" value="ACPS"/>
    <property type="match status" value="1"/>
</dbReference>
<dbReference type="GO" id="GO:0005829">
    <property type="term" value="C:cytosol"/>
    <property type="evidence" value="ECO:0007669"/>
    <property type="project" value="TreeGrafter"/>
</dbReference>
<gene>
    <name evidence="4" type="ORF">SAMN05444008_107174</name>
</gene>
<proteinExistence type="inferred from homology"/>
<dbReference type="OrthoDB" id="1190494at2"/>
<dbReference type="STRING" id="1302690.BUE76_16835"/>
<dbReference type="InterPro" id="IPR050559">
    <property type="entry name" value="P-Pant_transferase_sf"/>
</dbReference>
<dbReference type="Gene3D" id="3.90.470.20">
    <property type="entry name" value="4'-phosphopantetheinyl transferase domain"/>
    <property type="match status" value="1"/>
</dbReference>
<evidence type="ECO:0000313" key="4">
    <source>
        <dbReference type="EMBL" id="SHF38276.1"/>
    </source>
</evidence>
<dbReference type="GO" id="GO:0008897">
    <property type="term" value="F:holo-[acyl-carrier-protein] synthase activity"/>
    <property type="evidence" value="ECO:0007669"/>
    <property type="project" value="InterPro"/>
</dbReference>
<evidence type="ECO:0000259" key="3">
    <source>
        <dbReference type="Pfam" id="PF01648"/>
    </source>
</evidence>
<dbReference type="InterPro" id="IPR037143">
    <property type="entry name" value="4-PPantetheinyl_Trfase_dom_sf"/>
</dbReference>
<evidence type="ECO:0000256" key="2">
    <source>
        <dbReference type="ARBA" id="ARBA00022679"/>
    </source>
</evidence>
<dbReference type="InterPro" id="IPR008278">
    <property type="entry name" value="4-PPantetheinyl_Trfase_dom"/>
</dbReference>
<evidence type="ECO:0000313" key="5">
    <source>
        <dbReference type="Proteomes" id="UP000184368"/>
    </source>
</evidence>
<dbReference type="GO" id="GO:0000287">
    <property type="term" value="F:magnesium ion binding"/>
    <property type="evidence" value="ECO:0007669"/>
    <property type="project" value="InterPro"/>
</dbReference>
<dbReference type="SUPFAM" id="SSF56214">
    <property type="entry name" value="4'-phosphopantetheinyl transferase"/>
    <property type="match status" value="2"/>
</dbReference>
<dbReference type="AlphaFoldDB" id="A0A1M5B789"/>
<dbReference type="GO" id="GO:0019878">
    <property type="term" value="P:lysine biosynthetic process via aminoadipic acid"/>
    <property type="evidence" value="ECO:0007669"/>
    <property type="project" value="TreeGrafter"/>
</dbReference>
<dbReference type="PANTHER" id="PTHR12215:SF10">
    <property type="entry name" value="L-AMINOADIPATE-SEMIALDEHYDE DEHYDROGENASE-PHOSPHOPANTETHEINYL TRANSFERASE"/>
    <property type="match status" value="1"/>
</dbReference>
<dbReference type="PANTHER" id="PTHR12215">
    <property type="entry name" value="PHOSPHOPANTETHEINE TRANSFERASE"/>
    <property type="match status" value="1"/>
</dbReference>
<keyword evidence="2 4" id="KW-0808">Transferase</keyword>
<reference evidence="4 5" key="1">
    <citation type="submission" date="2016-11" db="EMBL/GenBank/DDBJ databases">
        <authorList>
            <person name="Jaros S."/>
            <person name="Januszkiewicz K."/>
            <person name="Wedrychowicz H."/>
        </authorList>
    </citation>
    <scope>NUCLEOTIDE SEQUENCE [LARGE SCALE GENOMIC DNA]</scope>
    <source>
        <strain evidence="4 5">DSM 26897</strain>
    </source>
</reference>
<sequence length="214" mass="24441">MPLFFQQDVNHDARLAVWLIGEEEAFFRKLAIPQREVVHPHKRLQHLSGRFLLRHLYPDFPSELIRIADTRKPYLEDDAYHFSISHCSDYAAAIVSPGQRVGIDIEVVTEKAARIRAKFAADEEWALAQQAVQSLEWTGSIDALAATLIWSCKEAGFKWYGTGEVDFKKHMPIQACTRKGDVFETKMLFQKETPQALHICSRLLGGIWLSYVVA</sequence>
<dbReference type="EMBL" id="FQUO01000007">
    <property type="protein sequence ID" value="SHF38276.1"/>
    <property type="molecule type" value="Genomic_DNA"/>
</dbReference>